<feature type="region of interest" description="Disordered" evidence="1">
    <location>
        <begin position="264"/>
        <end position="292"/>
    </location>
</feature>
<evidence type="ECO:0000256" key="1">
    <source>
        <dbReference type="SAM" id="MobiDB-lite"/>
    </source>
</evidence>
<reference evidence="3" key="1">
    <citation type="journal article" date="2020" name="Stud. Mycol.">
        <title>101 Dothideomycetes genomes: a test case for predicting lifestyles and emergence of pathogens.</title>
        <authorList>
            <person name="Haridas S."/>
            <person name="Albert R."/>
            <person name="Binder M."/>
            <person name="Bloem J."/>
            <person name="Labutti K."/>
            <person name="Salamov A."/>
            <person name="Andreopoulos B."/>
            <person name="Baker S."/>
            <person name="Barry K."/>
            <person name="Bills G."/>
            <person name="Bluhm B."/>
            <person name="Cannon C."/>
            <person name="Castanera R."/>
            <person name="Culley D."/>
            <person name="Daum C."/>
            <person name="Ezra D."/>
            <person name="Gonzalez J."/>
            <person name="Henrissat B."/>
            <person name="Kuo A."/>
            <person name="Liang C."/>
            <person name="Lipzen A."/>
            <person name="Lutzoni F."/>
            <person name="Magnuson J."/>
            <person name="Mondo S."/>
            <person name="Nolan M."/>
            <person name="Ohm R."/>
            <person name="Pangilinan J."/>
            <person name="Park H.-J."/>
            <person name="Ramirez L."/>
            <person name="Alfaro M."/>
            <person name="Sun H."/>
            <person name="Tritt A."/>
            <person name="Yoshinaga Y."/>
            <person name="Zwiers L.-H."/>
            <person name="Turgeon B."/>
            <person name="Goodwin S."/>
            <person name="Spatafora J."/>
            <person name="Crous P."/>
            <person name="Grigoriev I."/>
        </authorList>
    </citation>
    <scope>NUCLEOTIDE SEQUENCE</scope>
    <source>
        <strain evidence="3">HMLAC05119</strain>
    </source>
</reference>
<proteinExistence type="predicted"/>
<organism evidence="3 4">
    <name type="scientific">Ampelomyces quisqualis</name>
    <name type="common">Powdery mildew agent</name>
    <dbReference type="NCBI Taxonomy" id="50730"/>
    <lineage>
        <taxon>Eukaryota</taxon>
        <taxon>Fungi</taxon>
        <taxon>Dikarya</taxon>
        <taxon>Ascomycota</taxon>
        <taxon>Pezizomycotina</taxon>
        <taxon>Dothideomycetes</taxon>
        <taxon>Pleosporomycetidae</taxon>
        <taxon>Pleosporales</taxon>
        <taxon>Pleosporineae</taxon>
        <taxon>Phaeosphaeriaceae</taxon>
        <taxon>Ampelomyces</taxon>
    </lineage>
</organism>
<sequence>MAILEGVPGLKVQIVVQGQALREYEDDTAQVAENTVERYVEAQDGEQFEISYDFGESFPRNRAVSLIITIDGKDVDLPIIRQFELHEPGGHVSSGPVYRDGSSWRVRKYEFAAMTIEEHDDEETPEDLKAKLERVGVITCGFYFLENSRRSRCFLDARKEMEVLPPVSEKVVKGDALSHQTTLGATEPTDKLEYYDADYADGGEPFATFHFYYRSLAALKDLHIVEHSPDPLDLLYSDDDAVAQLNREQLEAIVRRFRDEADARAHMKRESSSETIGGNEDDTGDRRNSSDPDLVELRCVDLRATRKVKRVRQLPTPESEVIVIDD</sequence>
<dbReference type="OrthoDB" id="3364132at2759"/>
<dbReference type="Pfam" id="PF25534">
    <property type="entry name" value="DUF7918"/>
    <property type="match status" value="1"/>
</dbReference>
<dbReference type="PANTHER" id="PTHR36223">
    <property type="entry name" value="BETA-LACTAMASE-TYPE TRANSPEPTIDASE FOLD DOMAIN CONTAINING PROTEIN"/>
    <property type="match status" value="1"/>
</dbReference>
<dbReference type="InterPro" id="IPR057678">
    <property type="entry name" value="DUF7918"/>
</dbReference>
<dbReference type="Proteomes" id="UP000800096">
    <property type="component" value="Unassembled WGS sequence"/>
</dbReference>
<evidence type="ECO:0000313" key="4">
    <source>
        <dbReference type="Proteomes" id="UP000800096"/>
    </source>
</evidence>
<evidence type="ECO:0000313" key="3">
    <source>
        <dbReference type="EMBL" id="KAF1921827.1"/>
    </source>
</evidence>
<gene>
    <name evidence="3" type="ORF">BDU57DRAFT_563962</name>
</gene>
<dbReference type="EMBL" id="ML979132">
    <property type="protein sequence ID" value="KAF1921827.1"/>
    <property type="molecule type" value="Genomic_DNA"/>
</dbReference>
<accession>A0A6A5R7H0</accession>
<protein>
    <recommendedName>
        <fullName evidence="2">DUF7918 domain-containing protein</fullName>
    </recommendedName>
</protein>
<evidence type="ECO:0000259" key="2">
    <source>
        <dbReference type="Pfam" id="PF25534"/>
    </source>
</evidence>
<dbReference type="AlphaFoldDB" id="A0A6A5R7H0"/>
<name>A0A6A5R7H0_AMPQU</name>
<feature type="domain" description="DUF7918" evidence="2">
    <location>
        <begin position="9"/>
        <end position="227"/>
    </location>
</feature>
<dbReference type="PANTHER" id="PTHR36223:SF1">
    <property type="entry name" value="TRANSCRIPTION ELONGATION FACTOR EAF N-TERMINAL DOMAIN-CONTAINING PROTEIN"/>
    <property type="match status" value="1"/>
</dbReference>
<keyword evidence="4" id="KW-1185">Reference proteome</keyword>